<gene>
    <name evidence="5" type="ORF">GCM10022394_20400</name>
</gene>
<dbReference type="Gene3D" id="1.10.10.10">
    <property type="entry name" value="Winged helix-like DNA-binding domain superfamily/Winged helix DNA-binding domain"/>
    <property type="match status" value="1"/>
</dbReference>
<dbReference type="EMBL" id="BAABCX010000002">
    <property type="protein sequence ID" value="GAA3540538.1"/>
    <property type="molecule type" value="Genomic_DNA"/>
</dbReference>
<dbReference type="PANTHER" id="PTHR42756">
    <property type="entry name" value="TRANSCRIPTIONAL REGULATOR, MARR"/>
    <property type="match status" value="1"/>
</dbReference>
<protein>
    <submittedName>
        <fullName evidence="5">MarR family transcriptional regulator</fullName>
    </submittedName>
</protein>
<dbReference type="InterPro" id="IPR036388">
    <property type="entry name" value="WH-like_DNA-bd_sf"/>
</dbReference>
<dbReference type="PRINTS" id="PR00598">
    <property type="entry name" value="HTHMARR"/>
</dbReference>
<evidence type="ECO:0000259" key="4">
    <source>
        <dbReference type="PROSITE" id="PS50995"/>
    </source>
</evidence>
<evidence type="ECO:0000313" key="5">
    <source>
        <dbReference type="EMBL" id="GAA3540538.1"/>
    </source>
</evidence>
<evidence type="ECO:0000256" key="1">
    <source>
        <dbReference type="ARBA" id="ARBA00023015"/>
    </source>
</evidence>
<keyword evidence="2" id="KW-0238">DNA-binding</keyword>
<dbReference type="PROSITE" id="PS50995">
    <property type="entry name" value="HTH_MARR_2"/>
    <property type="match status" value="1"/>
</dbReference>
<proteinExistence type="predicted"/>
<dbReference type="InterPro" id="IPR000835">
    <property type="entry name" value="HTH_MarR-typ"/>
</dbReference>
<evidence type="ECO:0000256" key="2">
    <source>
        <dbReference type="ARBA" id="ARBA00023125"/>
    </source>
</evidence>
<sequence length="167" mass="18887">MIACMMEVVPVVALYIGNKVKEIKHFVLDDFVPYKLVLTAERVSSRLAELYSKEFGITRPEWRLFAAIGHRKQVIARDLAAISSMDKVKVSRGLQGLEDKGLIVRTPVPEDQRAALVSLTEAGLTLYRQMVPRVQEWEASLIDCLSASEYRDLVSGLDRLLKRLDEI</sequence>
<keyword evidence="3" id="KW-0804">Transcription</keyword>
<evidence type="ECO:0000256" key="3">
    <source>
        <dbReference type="ARBA" id="ARBA00023163"/>
    </source>
</evidence>
<keyword evidence="6" id="KW-1185">Reference proteome</keyword>
<comment type="caution">
    <text evidence="5">The sequence shown here is derived from an EMBL/GenBank/DDBJ whole genome shotgun (WGS) entry which is preliminary data.</text>
</comment>
<feature type="domain" description="HTH marR-type" evidence="4">
    <location>
        <begin position="29"/>
        <end position="162"/>
    </location>
</feature>
<dbReference type="SUPFAM" id="SSF46785">
    <property type="entry name" value="Winged helix' DNA-binding domain"/>
    <property type="match status" value="1"/>
</dbReference>
<evidence type="ECO:0000313" key="6">
    <source>
        <dbReference type="Proteomes" id="UP001500795"/>
    </source>
</evidence>
<dbReference type="SMART" id="SM00347">
    <property type="entry name" value="HTH_MARR"/>
    <property type="match status" value="1"/>
</dbReference>
<dbReference type="Proteomes" id="UP001500795">
    <property type="component" value="Unassembled WGS sequence"/>
</dbReference>
<name>A0ABP6VTI9_9GAMM</name>
<organism evidence="5 6">
    <name type="scientific">Zobellella aerophila</name>
    <dbReference type="NCBI Taxonomy" id="870480"/>
    <lineage>
        <taxon>Bacteria</taxon>
        <taxon>Pseudomonadati</taxon>
        <taxon>Pseudomonadota</taxon>
        <taxon>Gammaproteobacteria</taxon>
        <taxon>Aeromonadales</taxon>
        <taxon>Aeromonadaceae</taxon>
        <taxon>Zobellella</taxon>
    </lineage>
</organism>
<accession>A0ABP6VTI9</accession>
<reference evidence="6" key="1">
    <citation type="journal article" date="2019" name="Int. J. Syst. Evol. Microbiol.">
        <title>The Global Catalogue of Microorganisms (GCM) 10K type strain sequencing project: providing services to taxonomists for standard genome sequencing and annotation.</title>
        <authorList>
            <consortium name="The Broad Institute Genomics Platform"/>
            <consortium name="The Broad Institute Genome Sequencing Center for Infectious Disease"/>
            <person name="Wu L."/>
            <person name="Ma J."/>
        </authorList>
    </citation>
    <scope>NUCLEOTIDE SEQUENCE [LARGE SCALE GENOMIC DNA]</scope>
    <source>
        <strain evidence="6">JCM 17110</strain>
    </source>
</reference>
<dbReference type="Pfam" id="PF12802">
    <property type="entry name" value="MarR_2"/>
    <property type="match status" value="1"/>
</dbReference>
<dbReference type="InterPro" id="IPR036390">
    <property type="entry name" value="WH_DNA-bd_sf"/>
</dbReference>
<dbReference type="PANTHER" id="PTHR42756:SF1">
    <property type="entry name" value="TRANSCRIPTIONAL REPRESSOR OF EMRAB OPERON"/>
    <property type="match status" value="1"/>
</dbReference>
<keyword evidence="1" id="KW-0805">Transcription regulation</keyword>